<dbReference type="NCBIfam" id="TIGR02638">
    <property type="entry name" value="lactal_redase"/>
    <property type="match status" value="1"/>
</dbReference>
<sequence>MGVARYILNETSYFGIGSRENLATEVKARGYRKALLVSDKVLESCGVLDKVKKVLDEANIPYDIYVDIKQNPTVKNCKDGLVAFNKAEADFIVAVGGGSVIDTAKAIAITKNNPEFEDIKSLEGVAPTHTKCVPIIALPTTCGTAAEVTINYVITLEDENRKIVCVDPKDIPLVAIVDAELMLTMPNRTIAATGMDALTHAIEGYITKGAHIISDMFELKAVELIAKHLRGAVANKNLEDMEGMSIAQYIAGMGFSNVGLGIVHSMAHPLGAVYDIPHGVANALLLPTVMEFNMSACIDKYGDIAKAMGVDTTGMSKERAAQAAVDAVKKLAIDVGIPQNLRELNIPKEGLPKLSKDALADVCTGGNPKAVTLEDIEKLYNKVY</sequence>
<dbReference type="PROSITE" id="PS00060">
    <property type="entry name" value="ADH_IRON_2"/>
    <property type="match status" value="1"/>
</dbReference>
<reference evidence="6" key="2">
    <citation type="submission" date="2021-04" db="EMBL/GenBank/DDBJ databases">
        <authorList>
            <person name="Gilroy R."/>
        </authorList>
    </citation>
    <scope>NUCLEOTIDE SEQUENCE</scope>
    <source>
        <strain evidence="6">A6-441</strain>
    </source>
</reference>
<gene>
    <name evidence="6" type="primary">fucO</name>
    <name evidence="6" type="ORF">IAA47_07705</name>
</gene>
<reference evidence="6" key="1">
    <citation type="journal article" date="2021" name="PeerJ">
        <title>Extensive microbial diversity within the chicken gut microbiome revealed by metagenomics and culture.</title>
        <authorList>
            <person name="Gilroy R."/>
            <person name="Ravi A."/>
            <person name="Getino M."/>
            <person name="Pursley I."/>
            <person name="Horton D.L."/>
            <person name="Alikhan N.F."/>
            <person name="Baker D."/>
            <person name="Gharbi K."/>
            <person name="Hall N."/>
            <person name="Watson M."/>
            <person name="Adriaenssens E.M."/>
            <person name="Foster-Nyarko E."/>
            <person name="Jarju S."/>
            <person name="Secka A."/>
            <person name="Antonio M."/>
            <person name="Oren A."/>
            <person name="Chaudhuri R.R."/>
            <person name="La Ragione R."/>
            <person name="Hildebrand F."/>
            <person name="Pallen M.J."/>
        </authorList>
    </citation>
    <scope>NUCLEOTIDE SEQUENCE</scope>
    <source>
        <strain evidence="6">A6-441</strain>
    </source>
</reference>
<evidence type="ECO:0000256" key="3">
    <source>
        <dbReference type="ARBA" id="ARBA00023027"/>
    </source>
</evidence>
<dbReference type="InterPro" id="IPR039697">
    <property type="entry name" value="Alcohol_dehydrogenase_Fe"/>
</dbReference>
<evidence type="ECO:0000259" key="5">
    <source>
        <dbReference type="Pfam" id="PF25137"/>
    </source>
</evidence>
<dbReference type="FunFam" id="1.20.1090.10:FF:000001">
    <property type="entry name" value="Aldehyde-alcohol dehydrogenase"/>
    <property type="match status" value="1"/>
</dbReference>
<dbReference type="NCBIfam" id="NF007911">
    <property type="entry name" value="PRK10624.1"/>
    <property type="match status" value="1"/>
</dbReference>
<comment type="similarity">
    <text evidence="1">Belongs to the iron-containing alcohol dehydrogenase family.</text>
</comment>
<name>A0A9E2KZM3_9FUSO</name>
<evidence type="ECO:0000313" key="6">
    <source>
        <dbReference type="EMBL" id="MBU3842849.1"/>
    </source>
</evidence>
<dbReference type="InterPro" id="IPR013460">
    <property type="entry name" value="Lactal_redase"/>
</dbReference>
<dbReference type="Pfam" id="PF25137">
    <property type="entry name" value="ADH_Fe_C"/>
    <property type="match status" value="1"/>
</dbReference>
<evidence type="ECO:0000256" key="2">
    <source>
        <dbReference type="ARBA" id="ARBA00023002"/>
    </source>
</evidence>
<dbReference type="Proteomes" id="UP000724657">
    <property type="component" value="Unassembled WGS sequence"/>
</dbReference>
<dbReference type="EMBL" id="JAHLFN010000069">
    <property type="protein sequence ID" value="MBU3842849.1"/>
    <property type="molecule type" value="Genomic_DNA"/>
</dbReference>
<protein>
    <submittedName>
        <fullName evidence="6">Lactaldehyde reductase</fullName>
        <ecNumber evidence="6">1.1.1.77</ecNumber>
    </submittedName>
</protein>
<dbReference type="Gene3D" id="1.20.1090.10">
    <property type="entry name" value="Dehydroquinate synthase-like - alpha domain"/>
    <property type="match status" value="1"/>
</dbReference>
<dbReference type="Pfam" id="PF00465">
    <property type="entry name" value="Fe-ADH"/>
    <property type="match status" value="1"/>
</dbReference>
<dbReference type="PANTHER" id="PTHR11496:SF102">
    <property type="entry name" value="ALCOHOL DEHYDROGENASE 4"/>
    <property type="match status" value="1"/>
</dbReference>
<dbReference type="CDD" id="cd08176">
    <property type="entry name" value="LPO"/>
    <property type="match status" value="1"/>
</dbReference>
<dbReference type="InterPro" id="IPR056798">
    <property type="entry name" value="ADH_Fe_C"/>
</dbReference>
<evidence type="ECO:0000259" key="4">
    <source>
        <dbReference type="Pfam" id="PF00465"/>
    </source>
</evidence>
<feature type="domain" description="Alcohol dehydrogenase iron-type/glycerol dehydrogenase GldA" evidence="4">
    <location>
        <begin position="12"/>
        <end position="178"/>
    </location>
</feature>
<dbReference type="SUPFAM" id="SSF56796">
    <property type="entry name" value="Dehydroquinate synthase-like"/>
    <property type="match status" value="1"/>
</dbReference>
<keyword evidence="2 6" id="KW-0560">Oxidoreductase</keyword>
<dbReference type="AlphaFoldDB" id="A0A9E2KZM3"/>
<accession>A0A9E2KZM3</accession>
<dbReference type="InterPro" id="IPR018211">
    <property type="entry name" value="ADH_Fe_CS"/>
</dbReference>
<dbReference type="Gene3D" id="3.40.50.1970">
    <property type="match status" value="1"/>
</dbReference>
<dbReference type="FunFam" id="3.40.50.1970:FF:000003">
    <property type="entry name" value="Alcohol dehydrogenase, iron-containing"/>
    <property type="match status" value="1"/>
</dbReference>
<comment type="caution">
    <text evidence="6">The sequence shown here is derived from an EMBL/GenBank/DDBJ whole genome shotgun (WGS) entry which is preliminary data.</text>
</comment>
<dbReference type="PROSITE" id="PS00913">
    <property type="entry name" value="ADH_IRON_1"/>
    <property type="match status" value="1"/>
</dbReference>
<evidence type="ECO:0000313" key="7">
    <source>
        <dbReference type="Proteomes" id="UP000724657"/>
    </source>
</evidence>
<dbReference type="EC" id="1.1.1.77" evidence="6"/>
<feature type="domain" description="Fe-containing alcohol dehydrogenase-like C-terminal" evidence="5">
    <location>
        <begin position="191"/>
        <end position="384"/>
    </location>
</feature>
<keyword evidence="3" id="KW-0520">NAD</keyword>
<evidence type="ECO:0000256" key="1">
    <source>
        <dbReference type="ARBA" id="ARBA00007358"/>
    </source>
</evidence>
<organism evidence="6 7">
    <name type="scientific">Candidatus Fusobacterium pullicola</name>
    <dbReference type="NCBI Taxonomy" id="2838601"/>
    <lineage>
        <taxon>Bacteria</taxon>
        <taxon>Fusobacteriati</taxon>
        <taxon>Fusobacteriota</taxon>
        <taxon>Fusobacteriia</taxon>
        <taxon>Fusobacteriales</taxon>
        <taxon>Fusobacteriaceae</taxon>
        <taxon>Fusobacterium</taxon>
    </lineage>
</organism>
<dbReference type="GO" id="GO:0046872">
    <property type="term" value="F:metal ion binding"/>
    <property type="evidence" value="ECO:0007669"/>
    <property type="project" value="InterPro"/>
</dbReference>
<dbReference type="PANTHER" id="PTHR11496">
    <property type="entry name" value="ALCOHOL DEHYDROGENASE"/>
    <property type="match status" value="1"/>
</dbReference>
<dbReference type="InterPro" id="IPR001670">
    <property type="entry name" value="ADH_Fe/GldA"/>
</dbReference>
<dbReference type="GO" id="GO:0004022">
    <property type="term" value="F:alcohol dehydrogenase (NAD+) activity"/>
    <property type="evidence" value="ECO:0007669"/>
    <property type="project" value="TreeGrafter"/>
</dbReference>
<proteinExistence type="inferred from homology"/>
<dbReference type="GO" id="GO:0008912">
    <property type="term" value="F:lactaldehyde reductase activity"/>
    <property type="evidence" value="ECO:0007669"/>
    <property type="project" value="UniProtKB-EC"/>
</dbReference>